<dbReference type="InterPro" id="IPR043863">
    <property type="entry name" value="DUF5825"/>
</dbReference>
<protein>
    <submittedName>
        <fullName evidence="2">Uncharacterized protein</fullName>
    </submittedName>
</protein>
<gene>
    <name evidence="2" type="ORF">GIY23_17400</name>
</gene>
<dbReference type="Proteomes" id="UP000371041">
    <property type="component" value="Chromosome"/>
</dbReference>
<name>A0A5Q3QB35_9PSEU</name>
<organism evidence="2 3">
    <name type="scientific">Allosaccharopolyspora coralli</name>
    <dbReference type="NCBI Taxonomy" id="2665642"/>
    <lineage>
        <taxon>Bacteria</taxon>
        <taxon>Bacillati</taxon>
        <taxon>Actinomycetota</taxon>
        <taxon>Actinomycetes</taxon>
        <taxon>Pseudonocardiales</taxon>
        <taxon>Pseudonocardiaceae</taxon>
        <taxon>Allosaccharopolyspora</taxon>
    </lineage>
</organism>
<reference evidence="3" key="1">
    <citation type="submission" date="2019-11" db="EMBL/GenBank/DDBJ databases">
        <title>The complete genome sequence of Saccharopolyspora sp. E2A.</title>
        <authorList>
            <person name="Zhang G."/>
        </authorList>
    </citation>
    <scope>NUCLEOTIDE SEQUENCE [LARGE SCALE GENOMIC DNA]</scope>
    <source>
        <strain evidence="3">E2A</strain>
    </source>
</reference>
<dbReference type="EMBL" id="CP045929">
    <property type="protein sequence ID" value="QGK71060.1"/>
    <property type="molecule type" value="Genomic_DNA"/>
</dbReference>
<feature type="region of interest" description="Disordered" evidence="1">
    <location>
        <begin position="1"/>
        <end position="24"/>
    </location>
</feature>
<evidence type="ECO:0000313" key="3">
    <source>
        <dbReference type="Proteomes" id="UP000371041"/>
    </source>
</evidence>
<evidence type="ECO:0000313" key="2">
    <source>
        <dbReference type="EMBL" id="QGK71060.1"/>
    </source>
</evidence>
<dbReference type="Pfam" id="PF19142">
    <property type="entry name" value="DUF5825"/>
    <property type="match status" value="1"/>
</dbReference>
<sequence>MTSKSTMPPECSRTGEVRLTSTPANPVPTARSLCAAGTTRVTLVEPVAIAADGDDLRRLDLVRELTAWAVECDWTLRVNDQRVDELPDWRAFAHLYPPRWVDGDCADRVDLAEWCNRWYPGRCLMRHGPGLVEVRDRRRDVLDRYVVDDAAYVEALRELGAGRPPASVAPWVAESLQEAGLLVALGERLWWAPVRVRRWPVPAMVV</sequence>
<dbReference type="KEGG" id="sace:GIY23_17400"/>
<evidence type="ECO:0000256" key="1">
    <source>
        <dbReference type="SAM" id="MobiDB-lite"/>
    </source>
</evidence>
<dbReference type="RefSeq" id="WP_154077637.1">
    <property type="nucleotide sequence ID" value="NZ_CP045929.1"/>
</dbReference>
<proteinExistence type="predicted"/>
<keyword evidence="3" id="KW-1185">Reference proteome</keyword>
<dbReference type="AlphaFoldDB" id="A0A5Q3QB35"/>
<accession>A0A5Q3QB35</accession>